<gene>
    <name evidence="2" type="ORF">ACFFHF_10575</name>
</gene>
<feature type="transmembrane region" description="Helical" evidence="1">
    <location>
        <begin position="61"/>
        <end position="83"/>
    </location>
</feature>
<keyword evidence="1" id="KW-1133">Transmembrane helix</keyword>
<feature type="transmembrane region" description="Helical" evidence="1">
    <location>
        <begin position="12"/>
        <end position="32"/>
    </location>
</feature>
<name>A0ABV6KQS9_9BACI</name>
<accession>A0ABV6KQS9</accession>
<dbReference type="EMBL" id="JBHLUU010000031">
    <property type="protein sequence ID" value="MFC0475687.1"/>
    <property type="molecule type" value="Genomic_DNA"/>
</dbReference>
<dbReference type="Proteomes" id="UP001589738">
    <property type="component" value="Unassembled WGS sequence"/>
</dbReference>
<keyword evidence="3" id="KW-1185">Reference proteome</keyword>
<sequence length="86" mass="9882">MKPSRKMKALMYSILVVLIWFFLFGVRLIGYFSSISDKGLRATECGTQGCTDAMFIANLVWTWSFFIVIPLILPIALIIYFHLKKS</sequence>
<evidence type="ECO:0000313" key="2">
    <source>
        <dbReference type="EMBL" id="MFC0475687.1"/>
    </source>
</evidence>
<proteinExistence type="predicted"/>
<protein>
    <submittedName>
        <fullName evidence="2">Uncharacterized protein</fullName>
    </submittedName>
</protein>
<reference evidence="2 3" key="1">
    <citation type="submission" date="2024-09" db="EMBL/GenBank/DDBJ databases">
        <authorList>
            <person name="Sun Q."/>
            <person name="Mori K."/>
        </authorList>
    </citation>
    <scope>NUCLEOTIDE SEQUENCE [LARGE SCALE GENOMIC DNA]</scope>
    <source>
        <strain evidence="2 3">CGMCC 1.9126</strain>
    </source>
</reference>
<comment type="caution">
    <text evidence="2">The sequence shown here is derived from an EMBL/GenBank/DDBJ whole genome shotgun (WGS) entry which is preliminary data.</text>
</comment>
<keyword evidence="1" id="KW-0472">Membrane</keyword>
<keyword evidence="1" id="KW-0812">Transmembrane</keyword>
<organism evidence="2 3">
    <name type="scientific">Robertmurraya beringensis</name>
    <dbReference type="NCBI Taxonomy" id="641660"/>
    <lineage>
        <taxon>Bacteria</taxon>
        <taxon>Bacillati</taxon>
        <taxon>Bacillota</taxon>
        <taxon>Bacilli</taxon>
        <taxon>Bacillales</taxon>
        <taxon>Bacillaceae</taxon>
        <taxon>Robertmurraya</taxon>
    </lineage>
</organism>
<evidence type="ECO:0000256" key="1">
    <source>
        <dbReference type="SAM" id="Phobius"/>
    </source>
</evidence>
<evidence type="ECO:0000313" key="3">
    <source>
        <dbReference type="Proteomes" id="UP001589738"/>
    </source>
</evidence>
<dbReference type="RefSeq" id="WP_340902611.1">
    <property type="nucleotide sequence ID" value="NZ_JBHLUU010000031.1"/>
</dbReference>